<organism evidence="3 4">
    <name type="scientific">Laccaria amethystina LaAM-08-1</name>
    <dbReference type="NCBI Taxonomy" id="1095629"/>
    <lineage>
        <taxon>Eukaryota</taxon>
        <taxon>Fungi</taxon>
        <taxon>Dikarya</taxon>
        <taxon>Basidiomycota</taxon>
        <taxon>Agaricomycotina</taxon>
        <taxon>Agaricomycetes</taxon>
        <taxon>Agaricomycetidae</taxon>
        <taxon>Agaricales</taxon>
        <taxon>Agaricineae</taxon>
        <taxon>Hydnangiaceae</taxon>
        <taxon>Laccaria</taxon>
    </lineage>
</organism>
<proteinExistence type="inferred from homology"/>
<reference evidence="4" key="2">
    <citation type="submission" date="2015-01" db="EMBL/GenBank/DDBJ databases">
        <title>Evolutionary Origins and Diversification of the Mycorrhizal Mutualists.</title>
        <authorList>
            <consortium name="DOE Joint Genome Institute"/>
            <consortium name="Mycorrhizal Genomics Consortium"/>
            <person name="Kohler A."/>
            <person name="Kuo A."/>
            <person name="Nagy L.G."/>
            <person name="Floudas D."/>
            <person name="Copeland A."/>
            <person name="Barry K.W."/>
            <person name="Cichocki N."/>
            <person name="Veneault-Fourrey C."/>
            <person name="LaButti K."/>
            <person name="Lindquist E.A."/>
            <person name="Lipzen A."/>
            <person name="Lundell T."/>
            <person name="Morin E."/>
            <person name="Murat C."/>
            <person name="Riley R."/>
            <person name="Ohm R."/>
            <person name="Sun H."/>
            <person name="Tunlid A."/>
            <person name="Henrissat B."/>
            <person name="Grigoriev I.V."/>
            <person name="Hibbett D.S."/>
            <person name="Martin F."/>
        </authorList>
    </citation>
    <scope>NUCLEOTIDE SEQUENCE [LARGE SCALE GENOMIC DNA]</scope>
    <source>
        <strain evidence="4">LaAM-08-1</strain>
    </source>
</reference>
<evidence type="ECO:0000313" key="4">
    <source>
        <dbReference type="Proteomes" id="UP000054477"/>
    </source>
</evidence>
<dbReference type="PANTHER" id="PTHR33643:SF1">
    <property type="entry name" value="UREASE ACCESSORY PROTEIN D"/>
    <property type="match status" value="1"/>
</dbReference>
<dbReference type="InterPro" id="IPR002669">
    <property type="entry name" value="UreD"/>
</dbReference>
<dbReference type="OrthoDB" id="5550464at2759"/>
<keyword evidence="4" id="KW-1185">Reference proteome</keyword>
<keyword evidence="2" id="KW-0143">Chaperone</keyword>
<dbReference type="Proteomes" id="UP000054477">
    <property type="component" value="Unassembled WGS sequence"/>
</dbReference>
<dbReference type="HOGENOM" id="CLU_021703_1_1_1"/>
<dbReference type="EMBL" id="KN838547">
    <property type="protein sequence ID" value="KIK07428.1"/>
    <property type="molecule type" value="Genomic_DNA"/>
</dbReference>
<evidence type="ECO:0000313" key="3">
    <source>
        <dbReference type="EMBL" id="KIK07428.1"/>
    </source>
</evidence>
<evidence type="ECO:0000256" key="1">
    <source>
        <dbReference type="ARBA" id="ARBA00007177"/>
    </source>
</evidence>
<dbReference type="Pfam" id="PF01774">
    <property type="entry name" value="UreD"/>
    <property type="match status" value="1"/>
</dbReference>
<reference evidence="3 4" key="1">
    <citation type="submission" date="2014-04" db="EMBL/GenBank/DDBJ databases">
        <authorList>
            <consortium name="DOE Joint Genome Institute"/>
            <person name="Kuo A."/>
            <person name="Kohler A."/>
            <person name="Nagy L.G."/>
            <person name="Floudas D."/>
            <person name="Copeland A."/>
            <person name="Barry K.W."/>
            <person name="Cichocki N."/>
            <person name="Veneault-Fourrey C."/>
            <person name="LaButti K."/>
            <person name="Lindquist E.A."/>
            <person name="Lipzen A."/>
            <person name="Lundell T."/>
            <person name="Morin E."/>
            <person name="Murat C."/>
            <person name="Sun H."/>
            <person name="Tunlid A."/>
            <person name="Henrissat B."/>
            <person name="Grigoriev I.V."/>
            <person name="Hibbett D.S."/>
            <person name="Martin F."/>
            <person name="Nordberg H.P."/>
            <person name="Cantor M.N."/>
            <person name="Hua S.X."/>
        </authorList>
    </citation>
    <scope>NUCLEOTIDE SEQUENCE [LARGE SCALE GENOMIC DNA]</scope>
    <source>
        <strain evidence="3 4">LaAM-08-1</strain>
    </source>
</reference>
<dbReference type="GO" id="GO:0016151">
    <property type="term" value="F:nickel cation binding"/>
    <property type="evidence" value="ECO:0007669"/>
    <property type="project" value="InterPro"/>
</dbReference>
<protein>
    <recommendedName>
        <fullName evidence="5">UreD-domain-containing protein</fullName>
    </recommendedName>
</protein>
<gene>
    <name evidence="3" type="ORF">K443DRAFT_87227</name>
</gene>
<dbReference type="STRING" id="1095629.A0A0C9YHE6"/>
<dbReference type="AlphaFoldDB" id="A0A0C9YHE6"/>
<accession>A0A0C9YHE6</accession>
<name>A0A0C9YHE6_9AGAR</name>
<dbReference type="HAMAP" id="MF_01384">
    <property type="entry name" value="UreD"/>
    <property type="match status" value="1"/>
</dbReference>
<sequence length="312" mass="34173">MGTLSSPCKLYSGSGRIVLSSHNQKPVFAELSSSYPLKLLSPRITEDGVAVVYIVTYGGGLVGGDHILLSVNVQLGSKLVLLSQGSTKVFKSRLGTRLASVKAKVEVTPTNIALTTQRIHFSVGTNSALFLLPEPVTCFRDASYNQIQTFDLTGTATVVVLDWITSGRKTRGEDWAFSRYYSANEITVDGKEVAKDILLLDDETLDFQIPLPRRSMATRLAPYSCYATVILYGPQVRENISTLNAQYDMLSVFKTKAPTDLIWSFSPIDTKKEGAVIRVAGKDTEAVRLWLRQALKGLEPSIGIDVFRAAFP</sequence>
<evidence type="ECO:0008006" key="5">
    <source>
        <dbReference type="Google" id="ProtNLM"/>
    </source>
</evidence>
<dbReference type="PANTHER" id="PTHR33643">
    <property type="entry name" value="UREASE ACCESSORY PROTEIN D"/>
    <property type="match status" value="1"/>
</dbReference>
<evidence type="ECO:0000256" key="2">
    <source>
        <dbReference type="ARBA" id="ARBA00023186"/>
    </source>
</evidence>
<comment type="similarity">
    <text evidence="1">Belongs to the UreD family.</text>
</comment>